<comment type="caution">
    <text evidence="2">The sequence shown here is derived from an EMBL/GenBank/DDBJ whole genome shotgun (WGS) entry which is preliminary data.</text>
</comment>
<dbReference type="EMBL" id="DUFG01000013">
    <property type="protein sequence ID" value="HIH08171.1"/>
    <property type="molecule type" value="Genomic_DNA"/>
</dbReference>
<sequence>MLREKGQSSFEIIFVTAAIFIVGTAIMGNFFEVVDYVVAPAIVKEKLVSIFATDESLEEAYFIEKIEVTGAPPTVNIDANTVPKTFRLSASDCQKIITTVDDSTAWELSPTSEFKLSVNAGTPYETRCP</sequence>
<dbReference type="EMBL" id="JAGVWF010000025">
    <property type="protein sequence ID" value="MBS3059145.1"/>
    <property type="molecule type" value="Genomic_DNA"/>
</dbReference>
<reference evidence="3" key="3">
    <citation type="submission" date="2021-05" db="EMBL/GenBank/DDBJ databases">
        <title>Protein family content uncovers lineage relationships and bacterial pathway maintenance mechanisms in DPANN archaea.</title>
        <authorList>
            <person name="Castelle C.J."/>
            <person name="Meheust R."/>
            <person name="Jaffe A.L."/>
            <person name="Seitz K."/>
            <person name="Gong X."/>
            <person name="Baker B.J."/>
            <person name="Banfield J.F."/>
        </authorList>
    </citation>
    <scope>NUCLEOTIDE SEQUENCE</scope>
    <source>
        <strain evidence="3">RIFCSPHIGHO2_01_FULL_GW2011_AR10_43_9</strain>
    </source>
</reference>
<keyword evidence="1" id="KW-1133">Transmembrane helix</keyword>
<evidence type="ECO:0000313" key="4">
    <source>
        <dbReference type="Proteomes" id="UP000577419"/>
    </source>
</evidence>
<dbReference type="AlphaFoldDB" id="A0A7J4IRN4"/>
<reference evidence="2" key="1">
    <citation type="journal article" date="2020" name="bioRxiv">
        <title>A rank-normalized archaeal taxonomy based on genome phylogeny resolves widespread incomplete and uneven classifications.</title>
        <authorList>
            <person name="Rinke C."/>
            <person name="Chuvochina M."/>
            <person name="Mussig A.J."/>
            <person name="Chaumeil P.-A."/>
            <person name="Waite D.W."/>
            <person name="Whitman W.B."/>
            <person name="Parks D.H."/>
            <person name="Hugenholtz P."/>
        </authorList>
    </citation>
    <scope>NUCLEOTIDE SEQUENCE</scope>
    <source>
        <strain evidence="2">UBA10011</strain>
    </source>
</reference>
<evidence type="ECO:0000256" key="1">
    <source>
        <dbReference type="SAM" id="Phobius"/>
    </source>
</evidence>
<keyword evidence="1" id="KW-0812">Transmembrane</keyword>
<evidence type="ECO:0000313" key="3">
    <source>
        <dbReference type="EMBL" id="MBS3059145.1"/>
    </source>
</evidence>
<dbReference type="Proteomes" id="UP000577419">
    <property type="component" value="Unassembled WGS sequence"/>
</dbReference>
<proteinExistence type="predicted"/>
<organism evidence="2 4">
    <name type="scientific">Candidatus Iainarchaeum sp</name>
    <dbReference type="NCBI Taxonomy" id="3101447"/>
    <lineage>
        <taxon>Archaea</taxon>
        <taxon>Candidatus Iainarchaeota</taxon>
        <taxon>Candidatus Iainarchaeia</taxon>
        <taxon>Candidatus Iainarchaeales</taxon>
        <taxon>Candidatus Iainarchaeaceae</taxon>
        <taxon>Candidatus Iainarchaeum</taxon>
    </lineage>
</organism>
<feature type="transmembrane region" description="Helical" evidence="1">
    <location>
        <begin position="12"/>
        <end position="31"/>
    </location>
</feature>
<name>A0A7J4IRN4_9ARCH</name>
<evidence type="ECO:0008006" key="5">
    <source>
        <dbReference type="Google" id="ProtNLM"/>
    </source>
</evidence>
<gene>
    <name evidence="2" type="ORF">HA237_02245</name>
    <name evidence="3" type="ORF">J4224_01830</name>
</gene>
<evidence type="ECO:0000313" key="2">
    <source>
        <dbReference type="EMBL" id="HIH08171.1"/>
    </source>
</evidence>
<dbReference type="Proteomes" id="UP000683213">
    <property type="component" value="Unassembled WGS sequence"/>
</dbReference>
<accession>A0A7J4IRN4</accession>
<reference evidence="3" key="2">
    <citation type="submission" date="2021-03" db="EMBL/GenBank/DDBJ databases">
        <authorList>
            <person name="Jaffe A."/>
        </authorList>
    </citation>
    <scope>NUCLEOTIDE SEQUENCE</scope>
    <source>
        <strain evidence="3">RIFCSPHIGHO2_01_FULL_GW2011_AR10_43_9</strain>
    </source>
</reference>
<protein>
    <recommendedName>
        <fullName evidence="5">Class III signal peptide-containing protein</fullName>
    </recommendedName>
</protein>
<keyword evidence="1" id="KW-0472">Membrane</keyword>